<dbReference type="PANTHER" id="PTHR30548:SF5">
    <property type="entry name" value="SUBUNIT OF OXYGEN-SENSITIVE 2-HYDROXYISOCAPROYL-COA DEHYDRATASE"/>
    <property type="match status" value="1"/>
</dbReference>
<gene>
    <name evidence="5" type="ORF">CARN1_2042</name>
</gene>
<evidence type="ECO:0000313" key="5">
    <source>
        <dbReference type="EMBL" id="CBH74155.1"/>
    </source>
</evidence>
<dbReference type="Pfam" id="PF06050">
    <property type="entry name" value="HGD-D"/>
    <property type="match status" value="1"/>
</dbReference>
<dbReference type="GO" id="GO:0046872">
    <property type="term" value="F:metal ion binding"/>
    <property type="evidence" value="ECO:0007669"/>
    <property type="project" value="UniProtKB-KW"/>
</dbReference>
<proteinExistence type="inferred from homology"/>
<dbReference type="PANTHER" id="PTHR30548">
    <property type="entry name" value="2-HYDROXYGLUTARYL-COA DEHYDRATASE, D-COMPONENT-RELATED"/>
    <property type="match status" value="1"/>
</dbReference>
<reference evidence="5" key="1">
    <citation type="submission" date="2009-10" db="EMBL/GenBank/DDBJ databases">
        <title>Diversity of trophic interactions inside an arsenic-rich microbial ecosystem.</title>
        <authorList>
            <person name="Bertin P.N."/>
            <person name="Heinrich-Salmeron A."/>
            <person name="Pelletier E."/>
            <person name="Goulhen-Chollet F."/>
            <person name="Arsene-Ploetze F."/>
            <person name="Gallien S."/>
            <person name="Calteau A."/>
            <person name="Vallenet D."/>
            <person name="Casiot C."/>
            <person name="Chane-Woon-Ming B."/>
            <person name="Giloteaux L."/>
            <person name="Barakat M."/>
            <person name="Bonnefoy V."/>
            <person name="Bruneel O."/>
            <person name="Chandler M."/>
            <person name="Cleiss J."/>
            <person name="Duran R."/>
            <person name="Elbaz-Poulichet F."/>
            <person name="Fonknechten N."/>
            <person name="Lauga B."/>
            <person name="Mornico D."/>
            <person name="Ortet P."/>
            <person name="Schaeffer C."/>
            <person name="Siguier P."/>
            <person name="Alexander Thil Smith A."/>
            <person name="Van Dorsselaer A."/>
            <person name="Weissenbach J."/>
            <person name="Medigue C."/>
            <person name="Le Paslier D."/>
        </authorList>
    </citation>
    <scope>NUCLEOTIDE SEQUENCE</scope>
</reference>
<comment type="similarity">
    <text evidence="1">Belongs to the FldB/FldC dehydratase alpha/beta subunit family.</text>
</comment>
<dbReference type="AlphaFoldDB" id="E6PCH1"/>
<name>E6PCH1_9ZZZZ</name>
<keyword evidence="2" id="KW-0479">Metal-binding</keyword>
<evidence type="ECO:0000256" key="2">
    <source>
        <dbReference type="ARBA" id="ARBA00022723"/>
    </source>
</evidence>
<dbReference type="EMBL" id="CABL01000001">
    <property type="protein sequence ID" value="CBH74155.1"/>
    <property type="molecule type" value="Genomic_DNA"/>
</dbReference>
<dbReference type="Gene3D" id="3.40.50.11890">
    <property type="match status" value="1"/>
</dbReference>
<dbReference type="InterPro" id="IPR010327">
    <property type="entry name" value="FldB/FldC_alpha/beta"/>
</dbReference>
<evidence type="ECO:0000256" key="4">
    <source>
        <dbReference type="ARBA" id="ARBA00023014"/>
    </source>
</evidence>
<keyword evidence="4" id="KW-0411">Iron-sulfur</keyword>
<organism evidence="5">
    <name type="scientific">mine drainage metagenome</name>
    <dbReference type="NCBI Taxonomy" id="410659"/>
    <lineage>
        <taxon>unclassified sequences</taxon>
        <taxon>metagenomes</taxon>
        <taxon>ecological metagenomes</taxon>
    </lineage>
</organism>
<dbReference type="Gene3D" id="3.40.50.11900">
    <property type="match status" value="1"/>
</dbReference>
<dbReference type="Gene3D" id="1.20.1270.370">
    <property type="match status" value="1"/>
</dbReference>
<dbReference type="GO" id="GO:0051536">
    <property type="term" value="F:iron-sulfur cluster binding"/>
    <property type="evidence" value="ECO:0007669"/>
    <property type="project" value="UniProtKB-KW"/>
</dbReference>
<keyword evidence="3" id="KW-0408">Iron</keyword>
<accession>E6PCH1</accession>
<evidence type="ECO:0000256" key="1">
    <source>
        <dbReference type="ARBA" id="ARBA00005806"/>
    </source>
</evidence>
<sequence>MSTQSLPQSIEALVERCDRIIEEPGFAPAVAWKQAAPNRAAIGCFPVYTPTEVFYASGVLPVGLAGGGNRMEIAHADSRFQSFICSIIKSTLEQGMTGLLDDLDGVVFHSICDPARNLASVYTRNFPETPVEYIHFPQNFEAEEAPRYLRDEYERVATFAGELSGRPMTTEDLRAAIRIYNRVRETIRRLYALRRDSPHLLRTRELYPLVRVGHLIPPEEHAELLADALQAAATREGRERDRIRVVLTGSFCEQPPLDLIAAIEDAGCYLVDDDFLIGRRWFNGNVPENTSDPLLSLAEDYLNASLPSPVKHDMRISPSELLVERARSHRADAVIVLCAKFCEPSLFAYPIYRKALQVAGIPHLFLEFEEKMWMFDRIKSEIETFVESLLFD</sequence>
<protein>
    <submittedName>
        <fullName evidence="5">Putative Benzoyl-CoA reductase, subunit C</fullName>
    </submittedName>
</protein>
<comment type="caution">
    <text evidence="5">The sequence shown here is derived from an EMBL/GenBank/DDBJ whole genome shotgun (WGS) entry which is preliminary data.</text>
</comment>
<evidence type="ECO:0000256" key="3">
    <source>
        <dbReference type="ARBA" id="ARBA00023004"/>
    </source>
</evidence>